<feature type="transmembrane region" description="Helical" evidence="5">
    <location>
        <begin position="12"/>
        <end position="32"/>
    </location>
</feature>
<reference evidence="6" key="1">
    <citation type="submission" date="2015-07" db="EMBL/GenBank/DDBJ databases">
        <title>Adaptation to a free-living lifestyle via gene acquisitions in the diplomonad Trepomonas sp. PC1.</title>
        <authorList>
            <person name="Xu F."/>
            <person name="Jerlstrom-Hultqvist J."/>
            <person name="Kolisko M."/>
            <person name="Simpson A.G.B."/>
            <person name="Roger A.J."/>
            <person name="Svard S.G."/>
            <person name="Andersson J.O."/>
        </authorList>
    </citation>
    <scope>NUCLEOTIDE SEQUENCE</scope>
    <source>
        <strain evidence="6">PC1</strain>
    </source>
</reference>
<dbReference type="Gene3D" id="1.20.1280.290">
    <property type="match status" value="2"/>
</dbReference>
<proteinExistence type="predicted"/>
<organism evidence="6">
    <name type="scientific">Trepomonas sp. PC1</name>
    <dbReference type="NCBI Taxonomy" id="1076344"/>
    <lineage>
        <taxon>Eukaryota</taxon>
        <taxon>Metamonada</taxon>
        <taxon>Diplomonadida</taxon>
        <taxon>Hexamitidae</taxon>
        <taxon>Hexamitinae</taxon>
        <taxon>Trepomonas</taxon>
    </lineage>
</organism>
<comment type="subcellular location">
    <subcellularLocation>
        <location evidence="1">Membrane</location>
        <topology evidence="1">Multi-pass membrane protein</topology>
    </subcellularLocation>
</comment>
<feature type="transmembrane region" description="Helical" evidence="5">
    <location>
        <begin position="189"/>
        <end position="212"/>
    </location>
</feature>
<feature type="transmembrane region" description="Helical" evidence="5">
    <location>
        <begin position="157"/>
        <end position="177"/>
    </location>
</feature>
<feature type="transmembrane region" description="Helical" evidence="5">
    <location>
        <begin position="127"/>
        <end position="151"/>
    </location>
</feature>
<evidence type="ECO:0000256" key="2">
    <source>
        <dbReference type="ARBA" id="ARBA00022692"/>
    </source>
</evidence>
<dbReference type="PANTHER" id="PTHR16201:SF34">
    <property type="entry name" value="LYSOSOMAL AMINO ACID TRANSPORTER 1"/>
    <property type="match status" value="1"/>
</dbReference>
<evidence type="ECO:0000256" key="4">
    <source>
        <dbReference type="ARBA" id="ARBA00023136"/>
    </source>
</evidence>
<dbReference type="InterPro" id="IPR006603">
    <property type="entry name" value="PQ-loop_rpt"/>
</dbReference>
<dbReference type="GO" id="GO:0016020">
    <property type="term" value="C:membrane"/>
    <property type="evidence" value="ECO:0007669"/>
    <property type="project" value="UniProtKB-SubCell"/>
</dbReference>
<dbReference type="PANTHER" id="PTHR16201">
    <property type="entry name" value="SEVEN TRANSMEMBRANE PROTEIN 1-RELATED"/>
    <property type="match status" value="1"/>
</dbReference>
<keyword evidence="4 5" id="KW-0472">Membrane</keyword>
<dbReference type="AlphaFoldDB" id="A0A146KK64"/>
<dbReference type="InterPro" id="IPR051415">
    <property type="entry name" value="LAAT-1"/>
</dbReference>
<keyword evidence="2 5" id="KW-0812">Transmembrane</keyword>
<sequence length="269" mass="30352">EVFDFTCYLIDVDIIGIIFGVILIVGSVISYTPQIVKLIKTKTVKGISIHYLQIATYNQYFQLCNFYMAQFPQVAACQNNFQKCLTNILPEISIVICYFGLAVPYTQAVYYLYKEEKHSNSFKKQMAYLLLHALIVLLSFPAVITACIFVSTCNDTFNGFSFTFAILSTICACVQWFPQIYKTIKTKSAGSFSIIGQVIQVPGCVVSLVTLIMSGNNITNWIATIAMLILQSILLVLLVTYECCQPWKSRKNILQNKENDLEAIKDKLK</sequence>
<dbReference type="SMART" id="SM00679">
    <property type="entry name" value="CTNS"/>
    <property type="match status" value="2"/>
</dbReference>
<dbReference type="Pfam" id="PF04193">
    <property type="entry name" value="PQ-loop"/>
    <property type="match status" value="2"/>
</dbReference>
<gene>
    <name evidence="6" type="ORF">TPC1_11298</name>
</gene>
<evidence type="ECO:0000256" key="3">
    <source>
        <dbReference type="ARBA" id="ARBA00022989"/>
    </source>
</evidence>
<protein>
    <submittedName>
        <fullName evidence="6">PQ loop repeat-containing protein</fullName>
    </submittedName>
</protein>
<keyword evidence="3 5" id="KW-1133">Transmembrane helix</keyword>
<feature type="transmembrane region" description="Helical" evidence="5">
    <location>
        <begin position="218"/>
        <end position="241"/>
    </location>
</feature>
<evidence type="ECO:0000313" key="6">
    <source>
        <dbReference type="EMBL" id="JAP95639.1"/>
    </source>
</evidence>
<dbReference type="EMBL" id="GDID01000967">
    <property type="protein sequence ID" value="JAP95639.1"/>
    <property type="molecule type" value="Transcribed_RNA"/>
</dbReference>
<evidence type="ECO:0000256" key="1">
    <source>
        <dbReference type="ARBA" id="ARBA00004141"/>
    </source>
</evidence>
<name>A0A146KK64_9EUKA</name>
<evidence type="ECO:0000256" key="5">
    <source>
        <dbReference type="SAM" id="Phobius"/>
    </source>
</evidence>
<dbReference type="GO" id="GO:0015174">
    <property type="term" value="F:basic amino acid transmembrane transporter activity"/>
    <property type="evidence" value="ECO:0007669"/>
    <property type="project" value="TreeGrafter"/>
</dbReference>
<accession>A0A146KK64</accession>
<feature type="non-terminal residue" evidence="6">
    <location>
        <position position="1"/>
    </location>
</feature>